<comment type="function">
    <text evidence="6">Quinone reductase that provides resistance to thiol-specific stress caused by electrophilic quinones.</text>
</comment>
<keyword evidence="3 6" id="KW-0560">Oxidoreductase</keyword>
<dbReference type="InterPro" id="IPR029039">
    <property type="entry name" value="Flavoprotein-like_sf"/>
</dbReference>
<name>A0A0G3EJB9_9BURK</name>
<dbReference type="Proteomes" id="UP000036700">
    <property type="component" value="Chromosome"/>
</dbReference>
<dbReference type="EC" id="1.6.5.-" evidence="6"/>
<sequence length="217" mass="23526">MKNILYVECSPRGEASQSARVARALLEQLQRAAPHARLVERNLSVDPPPFVGHAYAEAVLARSAMSNPEEVAAFDYSEMLISELEQTDCLVIGTPMHNYTVPAALKAWIDQVVRIGRTFRGTPAGKVGLLPDRPAYVVVAAGGDYTGEAARQPDFLTPYLRSILATIGISRVEFIALEGLARRPLTEAEVEHRAWSLLNGASGDGAETRLSAMNAVR</sequence>
<keyword evidence="1 6" id="KW-0285">Flavoprotein</keyword>
<comment type="catalytic activity">
    <reaction evidence="6">
        <text>2 a quinone + NADH + H(+) = 2 a 1,4-benzosemiquinone + NAD(+)</text>
        <dbReference type="Rhea" id="RHEA:65952"/>
        <dbReference type="ChEBI" id="CHEBI:15378"/>
        <dbReference type="ChEBI" id="CHEBI:57540"/>
        <dbReference type="ChEBI" id="CHEBI:57945"/>
        <dbReference type="ChEBI" id="CHEBI:132124"/>
        <dbReference type="ChEBI" id="CHEBI:134225"/>
    </reaction>
</comment>
<keyword evidence="9" id="KW-1185">Reference proteome</keyword>
<evidence type="ECO:0000256" key="2">
    <source>
        <dbReference type="ARBA" id="ARBA00022643"/>
    </source>
</evidence>
<dbReference type="InterPro" id="IPR050104">
    <property type="entry name" value="FMN-dep_NADH:Q_OxRdtase_AzoR1"/>
</dbReference>
<dbReference type="EMBL" id="CP011568">
    <property type="protein sequence ID" value="AKJ67010.1"/>
    <property type="molecule type" value="Genomic_DNA"/>
</dbReference>
<evidence type="ECO:0000313" key="8">
    <source>
        <dbReference type="EMBL" id="AKJ67010.1"/>
    </source>
</evidence>
<keyword evidence="4 6" id="KW-0520">NAD</keyword>
<accession>A0A0G3EJB9</accession>
<dbReference type="SUPFAM" id="SSF52218">
    <property type="entry name" value="Flavoproteins"/>
    <property type="match status" value="1"/>
</dbReference>
<dbReference type="AlphaFoldDB" id="A0A0G3EJB9"/>
<evidence type="ECO:0000256" key="5">
    <source>
        <dbReference type="ARBA" id="ARBA00048542"/>
    </source>
</evidence>
<dbReference type="PANTHER" id="PTHR43741:SF4">
    <property type="entry name" value="FMN-DEPENDENT NADH:QUINONE OXIDOREDUCTASE"/>
    <property type="match status" value="1"/>
</dbReference>
<dbReference type="GO" id="GO:0010181">
    <property type="term" value="F:FMN binding"/>
    <property type="evidence" value="ECO:0007669"/>
    <property type="project" value="UniProtKB-UniRule"/>
</dbReference>
<dbReference type="Pfam" id="PF02525">
    <property type="entry name" value="Flavodoxin_2"/>
    <property type="match status" value="1"/>
</dbReference>
<proteinExistence type="inferred from homology"/>
<dbReference type="InterPro" id="IPR023048">
    <property type="entry name" value="NADH:quinone_OxRdtase_FMN_depd"/>
</dbReference>
<evidence type="ECO:0000256" key="4">
    <source>
        <dbReference type="ARBA" id="ARBA00023027"/>
    </source>
</evidence>
<dbReference type="GO" id="GO:0016652">
    <property type="term" value="F:oxidoreductase activity, acting on NAD(P)H as acceptor"/>
    <property type="evidence" value="ECO:0007669"/>
    <property type="project" value="UniProtKB-UniRule"/>
</dbReference>
<dbReference type="PANTHER" id="PTHR43741">
    <property type="entry name" value="FMN-DEPENDENT NADH-AZOREDUCTASE 1"/>
    <property type="match status" value="1"/>
</dbReference>
<dbReference type="KEGG" id="ptx:ABW99_00945"/>
<organism evidence="8 9">
    <name type="scientific">Pandoraea thiooxydans</name>
    <dbReference type="NCBI Taxonomy" id="445709"/>
    <lineage>
        <taxon>Bacteria</taxon>
        <taxon>Pseudomonadati</taxon>
        <taxon>Pseudomonadota</taxon>
        <taxon>Betaproteobacteria</taxon>
        <taxon>Burkholderiales</taxon>
        <taxon>Burkholderiaceae</taxon>
        <taxon>Pandoraea</taxon>
    </lineage>
</organism>
<evidence type="ECO:0000256" key="3">
    <source>
        <dbReference type="ARBA" id="ARBA00023002"/>
    </source>
</evidence>
<evidence type="ECO:0000256" key="6">
    <source>
        <dbReference type="HAMAP-Rule" id="MF_01216"/>
    </source>
</evidence>
<gene>
    <name evidence="6" type="primary">azoR</name>
    <name evidence="8" type="ORF">ABW99_00945</name>
</gene>
<comment type="cofactor">
    <cofactor evidence="6">
        <name>FMN</name>
        <dbReference type="ChEBI" id="CHEBI:58210"/>
    </cofactor>
    <text evidence="6">Binds 1 FMN per subunit.</text>
</comment>
<feature type="binding site" evidence="6">
    <location>
        <position position="10"/>
    </location>
    <ligand>
        <name>FMN</name>
        <dbReference type="ChEBI" id="CHEBI:58210"/>
    </ligand>
</feature>
<dbReference type="RefSeq" id="WP_047212529.1">
    <property type="nucleotide sequence ID" value="NZ_CP011568.3"/>
</dbReference>
<evidence type="ECO:0000313" key="9">
    <source>
        <dbReference type="Proteomes" id="UP000036700"/>
    </source>
</evidence>
<reference evidence="9" key="1">
    <citation type="submission" date="2015-06" db="EMBL/GenBank/DDBJ databases">
        <authorList>
            <person name="Lim Y.L."/>
            <person name="Ee R."/>
            <person name="Yong D."/>
            <person name="How K.Y."/>
            <person name="Yin W.F."/>
            <person name="Chan K.G."/>
        </authorList>
    </citation>
    <scope>NUCLEOTIDE SEQUENCE [LARGE SCALE GENOMIC DNA]</scope>
    <source>
        <strain evidence="9">DSM 25325</strain>
    </source>
</reference>
<comment type="function">
    <text evidence="6">Also exhibits azoreductase activity. Catalyzes the reductive cleavage of the azo bond in aromatic azo compounds to the corresponding amines.</text>
</comment>
<dbReference type="GO" id="GO:0009055">
    <property type="term" value="F:electron transfer activity"/>
    <property type="evidence" value="ECO:0007669"/>
    <property type="project" value="UniProtKB-UniRule"/>
</dbReference>
<evidence type="ECO:0000259" key="7">
    <source>
        <dbReference type="Pfam" id="PF02525"/>
    </source>
</evidence>
<protein>
    <recommendedName>
        <fullName evidence="6">FMN dependent NADH:quinone oxidoreductase</fullName>
        <ecNumber evidence="6">1.6.5.-</ecNumber>
    </recommendedName>
    <alternativeName>
        <fullName evidence="6">Azo-dye reductase</fullName>
    </alternativeName>
    <alternativeName>
        <fullName evidence="6">FMN-dependent NADH-azo compound oxidoreductase</fullName>
    </alternativeName>
    <alternativeName>
        <fullName evidence="6">FMN-dependent NADH-azoreductase</fullName>
        <ecNumber evidence="6">1.7.1.17</ecNumber>
    </alternativeName>
</protein>
<comment type="catalytic activity">
    <reaction evidence="5">
        <text>N,N-dimethyl-1,4-phenylenediamine + anthranilate + 2 NAD(+) = 2-(4-dimethylaminophenyl)diazenylbenzoate + 2 NADH + 2 H(+)</text>
        <dbReference type="Rhea" id="RHEA:55872"/>
        <dbReference type="ChEBI" id="CHEBI:15378"/>
        <dbReference type="ChEBI" id="CHEBI:15783"/>
        <dbReference type="ChEBI" id="CHEBI:16567"/>
        <dbReference type="ChEBI" id="CHEBI:57540"/>
        <dbReference type="ChEBI" id="CHEBI:57945"/>
        <dbReference type="ChEBI" id="CHEBI:71579"/>
        <dbReference type="EC" id="1.7.1.17"/>
    </reaction>
    <physiologicalReaction direction="right-to-left" evidence="5">
        <dbReference type="Rhea" id="RHEA:55874"/>
    </physiologicalReaction>
</comment>
<comment type="subunit">
    <text evidence="6">Homodimer.</text>
</comment>
<feature type="binding site" evidence="6">
    <location>
        <begin position="16"/>
        <end position="18"/>
    </location>
    <ligand>
        <name>FMN</name>
        <dbReference type="ChEBI" id="CHEBI:58210"/>
    </ligand>
</feature>
<dbReference type="InterPro" id="IPR003680">
    <property type="entry name" value="Flavodoxin_fold"/>
</dbReference>
<evidence type="ECO:0000256" key="1">
    <source>
        <dbReference type="ARBA" id="ARBA00022630"/>
    </source>
</evidence>
<dbReference type="STRING" id="445709.ABW99_00945"/>
<dbReference type="GO" id="GO:0016655">
    <property type="term" value="F:oxidoreductase activity, acting on NAD(P)H, quinone or similar compound as acceptor"/>
    <property type="evidence" value="ECO:0007669"/>
    <property type="project" value="InterPro"/>
</dbReference>
<feature type="domain" description="Flavodoxin-like fold" evidence="7">
    <location>
        <begin position="2"/>
        <end position="190"/>
    </location>
</feature>
<dbReference type="OrthoDB" id="9787136at2"/>
<comment type="similarity">
    <text evidence="6">Belongs to the azoreductase type 1 family.</text>
</comment>
<dbReference type="Gene3D" id="3.40.50.360">
    <property type="match status" value="1"/>
</dbReference>
<dbReference type="HAMAP" id="MF_01216">
    <property type="entry name" value="Azoreductase_type1"/>
    <property type="match status" value="1"/>
</dbReference>
<dbReference type="EC" id="1.7.1.17" evidence="6"/>
<keyword evidence="2 6" id="KW-0288">FMN</keyword>
<comment type="caution">
    <text evidence="6">Lacks conserved residue(s) required for the propagation of feature annotation.</text>
</comment>
<dbReference type="PATRIC" id="fig|445709.3.peg.210"/>